<organism evidence="8 9">
    <name type="scientific">Aquamicrobium soli</name>
    <dbReference type="NCBI Taxonomy" id="1811518"/>
    <lineage>
        <taxon>Bacteria</taxon>
        <taxon>Pseudomonadati</taxon>
        <taxon>Pseudomonadota</taxon>
        <taxon>Alphaproteobacteria</taxon>
        <taxon>Hyphomicrobiales</taxon>
        <taxon>Phyllobacteriaceae</taxon>
        <taxon>Aquamicrobium</taxon>
    </lineage>
</organism>
<dbReference type="SMART" id="SM00072">
    <property type="entry name" value="GuKc"/>
    <property type="match status" value="1"/>
</dbReference>
<proteinExistence type="inferred from homology"/>
<dbReference type="SUPFAM" id="SSF52540">
    <property type="entry name" value="P-loop containing nucleoside triphosphate hydrolases"/>
    <property type="match status" value="1"/>
</dbReference>
<evidence type="ECO:0000256" key="4">
    <source>
        <dbReference type="ARBA" id="ARBA00022741"/>
    </source>
</evidence>
<comment type="pathway">
    <text evidence="2 6">Metabolic intermediate biosynthesis; 5-phospho-alpha-D-ribose 1-diphosphate biosynthesis; 5-phospho-alpha-D-ribose 1-diphosphate from D-ribose 5-phosphate (route II): step 3/3.</text>
</comment>
<dbReference type="Proteomes" id="UP001595583">
    <property type="component" value="Unassembled WGS sequence"/>
</dbReference>
<evidence type="ECO:0000256" key="2">
    <source>
        <dbReference type="ARBA" id="ARBA00005069"/>
    </source>
</evidence>
<dbReference type="EMBL" id="JBHRTK010000017">
    <property type="protein sequence ID" value="MFC3208153.1"/>
    <property type="molecule type" value="Genomic_DNA"/>
</dbReference>
<evidence type="ECO:0000256" key="6">
    <source>
        <dbReference type="HAMAP-Rule" id="MF_00836"/>
    </source>
</evidence>
<evidence type="ECO:0000259" key="7">
    <source>
        <dbReference type="SMART" id="SM00072"/>
    </source>
</evidence>
<protein>
    <recommendedName>
        <fullName evidence="6">Ribose 1,5-bisphosphate phosphokinase PhnN</fullName>
        <ecNumber evidence="6">2.7.4.23</ecNumber>
    </recommendedName>
    <alternativeName>
        <fullName evidence="6">Ribose 1,5-bisphosphokinase</fullName>
    </alternativeName>
</protein>
<comment type="catalytic activity">
    <reaction evidence="1 6">
        <text>alpha-D-ribose 1,5-bisphosphate + ATP = 5-phospho-alpha-D-ribose 1-diphosphate + ADP</text>
        <dbReference type="Rhea" id="RHEA:20109"/>
        <dbReference type="ChEBI" id="CHEBI:30616"/>
        <dbReference type="ChEBI" id="CHEBI:58017"/>
        <dbReference type="ChEBI" id="CHEBI:68688"/>
        <dbReference type="ChEBI" id="CHEBI:456216"/>
        <dbReference type="EC" id="2.7.4.23"/>
    </reaction>
</comment>
<feature type="binding site" evidence="6">
    <location>
        <begin position="26"/>
        <end position="33"/>
    </location>
    <ligand>
        <name>ATP</name>
        <dbReference type="ChEBI" id="CHEBI:30616"/>
    </ligand>
</feature>
<dbReference type="InterPro" id="IPR012699">
    <property type="entry name" value="PhnN"/>
</dbReference>
<comment type="similarity">
    <text evidence="6">Belongs to the ribose 1,5-bisphosphokinase family.</text>
</comment>
<dbReference type="RefSeq" id="WP_378223061.1">
    <property type="nucleotide sequence ID" value="NZ_JBHRTK010000017.1"/>
</dbReference>
<keyword evidence="9" id="KW-1185">Reference proteome</keyword>
<keyword evidence="4 6" id="KW-0547">Nucleotide-binding</keyword>
<keyword evidence="3 6" id="KW-0808">Transferase</keyword>
<evidence type="ECO:0000256" key="1">
    <source>
        <dbReference type="ARBA" id="ARBA00000373"/>
    </source>
</evidence>
<comment type="caution">
    <text evidence="8">The sequence shown here is derived from an EMBL/GenBank/DDBJ whole genome shotgun (WGS) entry which is preliminary data.</text>
</comment>
<feature type="domain" description="Guanylate kinase/L-type calcium channel beta subunit" evidence="7">
    <location>
        <begin position="18"/>
        <end position="198"/>
    </location>
</feature>
<gene>
    <name evidence="6 8" type="primary">phnN</name>
    <name evidence="8" type="ORF">ACFOHJ_18170</name>
</gene>
<evidence type="ECO:0000313" key="9">
    <source>
        <dbReference type="Proteomes" id="UP001595583"/>
    </source>
</evidence>
<name>A0ABV7KF28_9HYPH</name>
<dbReference type="Gene3D" id="3.40.50.300">
    <property type="entry name" value="P-loop containing nucleotide triphosphate hydrolases"/>
    <property type="match status" value="1"/>
</dbReference>
<evidence type="ECO:0000256" key="5">
    <source>
        <dbReference type="ARBA" id="ARBA00022840"/>
    </source>
</evidence>
<dbReference type="EC" id="2.7.4.23" evidence="6"/>
<keyword evidence="5 6" id="KW-0067">ATP-binding</keyword>
<dbReference type="Pfam" id="PF13238">
    <property type="entry name" value="AAA_18"/>
    <property type="match status" value="1"/>
</dbReference>
<dbReference type="NCBIfam" id="TIGR02322">
    <property type="entry name" value="phosphon_PhnN"/>
    <property type="match status" value="1"/>
</dbReference>
<comment type="function">
    <text evidence="6">Catalyzes the phosphorylation of ribose 1,5-bisphosphate to 5-phospho-D-ribosyl alpha-1-diphosphate (PRPP).</text>
</comment>
<reference evidence="9" key="1">
    <citation type="journal article" date="2019" name="Int. J. Syst. Evol. Microbiol.">
        <title>The Global Catalogue of Microorganisms (GCM) 10K type strain sequencing project: providing services to taxonomists for standard genome sequencing and annotation.</title>
        <authorList>
            <consortium name="The Broad Institute Genomics Platform"/>
            <consortium name="The Broad Institute Genome Sequencing Center for Infectious Disease"/>
            <person name="Wu L."/>
            <person name="Ma J."/>
        </authorList>
    </citation>
    <scope>NUCLEOTIDE SEQUENCE [LARGE SCALE GENOMIC DNA]</scope>
    <source>
        <strain evidence="9">KCTC 52165</strain>
    </source>
</reference>
<sequence>MSSETADVAAPIAGTGGHGTLIAVVGPSGAGKDSLLSYARDRLGADPAVLFVRRVITRPAAPEAEDHDSLSVDAFLAAQASGLFAVAWQAHGLHYAIPAAVHRHLAGGGIAVVNGSRAALPAIRAAFGRVVTIRISCRPEILAARLAARGREDPGRQQARLARSVTTAEADREVVEIDNSGALAGAGDALVAAIRSRMTKSASISRGREA</sequence>
<accession>A0ABV7KF28</accession>
<evidence type="ECO:0000313" key="8">
    <source>
        <dbReference type="EMBL" id="MFC3208153.1"/>
    </source>
</evidence>
<dbReference type="InterPro" id="IPR027417">
    <property type="entry name" value="P-loop_NTPase"/>
</dbReference>
<evidence type="ECO:0000256" key="3">
    <source>
        <dbReference type="ARBA" id="ARBA00022679"/>
    </source>
</evidence>
<dbReference type="HAMAP" id="MF_00836">
    <property type="entry name" value="PhnN"/>
    <property type="match status" value="1"/>
</dbReference>
<dbReference type="InterPro" id="IPR008145">
    <property type="entry name" value="GK/Ca_channel_bsu"/>
</dbReference>